<dbReference type="Proteomes" id="UP001412067">
    <property type="component" value="Unassembled WGS sequence"/>
</dbReference>
<dbReference type="PANTHER" id="PTHR33972:SF2">
    <property type="entry name" value="OS04G0606700 PROTEIN"/>
    <property type="match status" value="1"/>
</dbReference>
<dbReference type="EMBL" id="JBBWWR010000014">
    <property type="protein sequence ID" value="KAK8953389.1"/>
    <property type="molecule type" value="Genomic_DNA"/>
</dbReference>
<evidence type="ECO:0000313" key="1">
    <source>
        <dbReference type="EMBL" id="KAK8953389.1"/>
    </source>
</evidence>
<accession>A0ABR2LY01</accession>
<dbReference type="PANTHER" id="PTHR33972">
    <property type="entry name" value="EXPRESSED PROTEIN"/>
    <property type="match status" value="1"/>
</dbReference>
<keyword evidence="2" id="KW-1185">Reference proteome</keyword>
<organism evidence="1 2">
    <name type="scientific">Platanthera guangdongensis</name>
    <dbReference type="NCBI Taxonomy" id="2320717"/>
    <lineage>
        <taxon>Eukaryota</taxon>
        <taxon>Viridiplantae</taxon>
        <taxon>Streptophyta</taxon>
        <taxon>Embryophyta</taxon>
        <taxon>Tracheophyta</taxon>
        <taxon>Spermatophyta</taxon>
        <taxon>Magnoliopsida</taxon>
        <taxon>Liliopsida</taxon>
        <taxon>Asparagales</taxon>
        <taxon>Orchidaceae</taxon>
        <taxon>Orchidoideae</taxon>
        <taxon>Orchideae</taxon>
        <taxon>Orchidinae</taxon>
        <taxon>Platanthera</taxon>
    </lineage>
</organism>
<name>A0ABR2LY01_9ASPA</name>
<reference evidence="1 2" key="1">
    <citation type="journal article" date="2022" name="Nat. Plants">
        <title>Genomes of leafy and leafless Platanthera orchids illuminate the evolution of mycoheterotrophy.</title>
        <authorList>
            <person name="Li M.H."/>
            <person name="Liu K.W."/>
            <person name="Li Z."/>
            <person name="Lu H.C."/>
            <person name="Ye Q.L."/>
            <person name="Zhang D."/>
            <person name="Wang J.Y."/>
            <person name="Li Y.F."/>
            <person name="Zhong Z.M."/>
            <person name="Liu X."/>
            <person name="Yu X."/>
            <person name="Liu D.K."/>
            <person name="Tu X.D."/>
            <person name="Liu B."/>
            <person name="Hao Y."/>
            <person name="Liao X.Y."/>
            <person name="Jiang Y.T."/>
            <person name="Sun W.H."/>
            <person name="Chen J."/>
            <person name="Chen Y.Q."/>
            <person name="Ai Y."/>
            <person name="Zhai J.W."/>
            <person name="Wu S.S."/>
            <person name="Zhou Z."/>
            <person name="Hsiao Y.Y."/>
            <person name="Wu W.L."/>
            <person name="Chen Y.Y."/>
            <person name="Lin Y.F."/>
            <person name="Hsu J.L."/>
            <person name="Li C.Y."/>
            <person name="Wang Z.W."/>
            <person name="Zhao X."/>
            <person name="Zhong W.Y."/>
            <person name="Ma X.K."/>
            <person name="Ma L."/>
            <person name="Huang J."/>
            <person name="Chen G.Z."/>
            <person name="Huang M.Z."/>
            <person name="Huang L."/>
            <person name="Peng D.H."/>
            <person name="Luo Y.B."/>
            <person name="Zou S.Q."/>
            <person name="Chen S.P."/>
            <person name="Lan S."/>
            <person name="Tsai W.C."/>
            <person name="Van de Peer Y."/>
            <person name="Liu Z.J."/>
        </authorList>
    </citation>
    <scope>NUCLEOTIDE SEQUENCE [LARGE SCALE GENOMIC DNA]</scope>
    <source>
        <strain evidence="1">Lor288</strain>
    </source>
</reference>
<proteinExistence type="predicted"/>
<comment type="caution">
    <text evidence="1">The sequence shown here is derived from an EMBL/GenBank/DDBJ whole genome shotgun (WGS) entry which is preliminary data.</text>
</comment>
<gene>
    <name evidence="1" type="ORF">KSP40_PGU020744</name>
</gene>
<sequence length="179" mass="19867">MARVLCKTLIRESQSLARYIPPSGHPLPGIRSGCIARLHPSRLSCVRLRSDRPEVGQLVEIDLGQGTDAANVEVEVLSLRRLEDAIQILIIQKSAPAWIPFVPGSSYWVPPRRRGHGLDLGIPFRMEKSLTEEEALSRNTQRGWPSSSYFVDGATPITADLISLFCLTHYPSTDILDLP</sequence>
<protein>
    <submittedName>
        <fullName evidence="1">Uncharacterized protein</fullName>
    </submittedName>
</protein>
<evidence type="ECO:0000313" key="2">
    <source>
        <dbReference type="Proteomes" id="UP001412067"/>
    </source>
</evidence>